<dbReference type="AlphaFoldDB" id="A0AAJ0G539"/>
<evidence type="ECO:0000256" key="6">
    <source>
        <dbReference type="ARBA" id="ARBA00022638"/>
    </source>
</evidence>
<dbReference type="PROSITE" id="PS00953">
    <property type="entry name" value="GLYCOSYL_HYDROL_F25_1"/>
    <property type="match status" value="1"/>
</dbReference>
<comment type="function">
    <text evidence="10">This enzyme has both lysozyme (acetylmuramidase) and diacetylmuramidase activities.</text>
</comment>
<dbReference type="InterPro" id="IPR018077">
    <property type="entry name" value="Glyco_hydro_fam25_subgr"/>
</dbReference>
<comment type="subcellular location">
    <subcellularLocation>
        <location evidence="2">Secreted</location>
    </subcellularLocation>
</comment>
<evidence type="ECO:0000256" key="8">
    <source>
        <dbReference type="ARBA" id="ARBA00023157"/>
    </source>
</evidence>
<evidence type="ECO:0000256" key="7">
    <source>
        <dbReference type="ARBA" id="ARBA00022801"/>
    </source>
</evidence>
<gene>
    <name evidence="13" type="ORF">LTR09_010425</name>
</gene>
<keyword evidence="5" id="KW-0929">Antimicrobial</keyword>
<feature type="signal peptide" evidence="12">
    <location>
        <begin position="1"/>
        <end position="16"/>
    </location>
</feature>
<dbReference type="FunFam" id="3.20.20.80:FF:000060">
    <property type="entry name" value="Lysozyme M1"/>
    <property type="match status" value="1"/>
</dbReference>
<sequence length="224" mass="24706">MFALPLLSALAASSLAAPHLKKRDSVSGFDISHYQPSVDFEAAYNDGGLRFVYIKATEGTTYEDPMFSSHYAKATSAGFIRGVYHFAHADSSATAQADFFVANGGGWSNDSVTLPGMLDLEAPCSESDDWEGWIKDFSDRYFDKTSRYPVLYSSPSWWEECTGDSSAFVDTNPLDMACWNNEACDPQGSWPFYTFWQNADTNDYGGDSDVFNGDLTQLKKLAIG</sequence>
<dbReference type="GO" id="GO:0042742">
    <property type="term" value="P:defense response to bacterium"/>
    <property type="evidence" value="ECO:0007669"/>
    <property type="project" value="UniProtKB-KW"/>
</dbReference>
<dbReference type="GO" id="GO:0016998">
    <property type="term" value="P:cell wall macromolecule catabolic process"/>
    <property type="evidence" value="ECO:0007669"/>
    <property type="project" value="InterPro"/>
</dbReference>
<dbReference type="SMART" id="SM00641">
    <property type="entry name" value="Glyco_25"/>
    <property type="match status" value="1"/>
</dbReference>
<evidence type="ECO:0000256" key="10">
    <source>
        <dbReference type="ARBA" id="ARBA00055588"/>
    </source>
</evidence>
<dbReference type="InterPro" id="IPR008270">
    <property type="entry name" value="Glyco_hydro_25_AS"/>
</dbReference>
<evidence type="ECO:0000256" key="2">
    <source>
        <dbReference type="ARBA" id="ARBA00004613"/>
    </source>
</evidence>
<keyword evidence="9 11" id="KW-0326">Glycosidase</keyword>
<dbReference type="PROSITE" id="PS51904">
    <property type="entry name" value="GLYCOSYL_HYDROL_F25_2"/>
    <property type="match status" value="1"/>
</dbReference>
<reference evidence="13" key="1">
    <citation type="submission" date="2023-04" db="EMBL/GenBank/DDBJ databases">
        <title>Black Yeasts Isolated from many extreme environments.</title>
        <authorList>
            <person name="Coleine C."/>
            <person name="Stajich J.E."/>
            <person name="Selbmann L."/>
        </authorList>
    </citation>
    <scope>NUCLEOTIDE SEQUENCE</scope>
    <source>
        <strain evidence="13">CCFEE 5312</strain>
    </source>
</reference>
<evidence type="ECO:0000256" key="4">
    <source>
        <dbReference type="ARBA" id="ARBA00022525"/>
    </source>
</evidence>
<dbReference type="PANTHER" id="PTHR34135">
    <property type="entry name" value="LYSOZYME"/>
    <property type="match status" value="1"/>
</dbReference>
<keyword evidence="6" id="KW-0081">Bacteriolytic enzyme</keyword>
<dbReference type="GO" id="GO:0009253">
    <property type="term" value="P:peptidoglycan catabolic process"/>
    <property type="evidence" value="ECO:0007669"/>
    <property type="project" value="InterPro"/>
</dbReference>
<organism evidence="13 14">
    <name type="scientific">Extremus antarcticus</name>
    <dbReference type="NCBI Taxonomy" id="702011"/>
    <lineage>
        <taxon>Eukaryota</taxon>
        <taxon>Fungi</taxon>
        <taxon>Dikarya</taxon>
        <taxon>Ascomycota</taxon>
        <taxon>Pezizomycotina</taxon>
        <taxon>Dothideomycetes</taxon>
        <taxon>Dothideomycetidae</taxon>
        <taxon>Mycosphaerellales</taxon>
        <taxon>Extremaceae</taxon>
        <taxon>Extremus</taxon>
    </lineage>
</organism>
<evidence type="ECO:0000256" key="12">
    <source>
        <dbReference type="SAM" id="SignalP"/>
    </source>
</evidence>
<comment type="similarity">
    <text evidence="3 11">Belongs to the glycosyl hydrolase 25 family.</text>
</comment>
<dbReference type="InterPro" id="IPR017853">
    <property type="entry name" value="GH"/>
</dbReference>
<dbReference type="Gene3D" id="3.20.20.80">
    <property type="entry name" value="Glycosidases"/>
    <property type="match status" value="1"/>
</dbReference>
<accession>A0AAJ0G539</accession>
<dbReference type="PANTHER" id="PTHR34135:SF2">
    <property type="entry name" value="LYSOZYME"/>
    <property type="match status" value="1"/>
</dbReference>
<dbReference type="GO" id="GO:0003796">
    <property type="term" value="F:lysozyme activity"/>
    <property type="evidence" value="ECO:0007669"/>
    <property type="project" value="UniProtKB-EC"/>
</dbReference>
<evidence type="ECO:0000256" key="3">
    <source>
        <dbReference type="ARBA" id="ARBA00010646"/>
    </source>
</evidence>
<keyword evidence="12" id="KW-0732">Signal</keyword>
<evidence type="ECO:0000256" key="5">
    <source>
        <dbReference type="ARBA" id="ARBA00022529"/>
    </source>
</evidence>
<evidence type="ECO:0000256" key="1">
    <source>
        <dbReference type="ARBA" id="ARBA00000632"/>
    </source>
</evidence>
<keyword evidence="7 11" id="KW-0378">Hydrolase</keyword>
<dbReference type="EC" id="3.2.1.17" evidence="11"/>
<dbReference type="EMBL" id="JAWDJX010000051">
    <property type="protein sequence ID" value="KAK3048263.1"/>
    <property type="molecule type" value="Genomic_DNA"/>
</dbReference>
<evidence type="ECO:0000256" key="11">
    <source>
        <dbReference type="RuleBase" id="RU361176"/>
    </source>
</evidence>
<evidence type="ECO:0000313" key="13">
    <source>
        <dbReference type="EMBL" id="KAK3048263.1"/>
    </source>
</evidence>
<feature type="chain" id="PRO_5042551050" description="Lysozyme" evidence="12">
    <location>
        <begin position="17"/>
        <end position="224"/>
    </location>
</feature>
<evidence type="ECO:0000256" key="9">
    <source>
        <dbReference type="ARBA" id="ARBA00023295"/>
    </source>
</evidence>
<dbReference type="Pfam" id="PF01183">
    <property type="entry name" value="Glyco_hydro_25"/>
    <property type="match status" value="1"/>
</dbReference>
<protein>
    <recommendedName>
        <fullName evidence="11">Lysozyme</fullName>
        <ecNumber evidence="11">3.2.1.17</ecNumber>
    </recommendedName>
</protein>
<name>A0AAJ0G539_9PEZI</name>
<comment type="caution">
    <text evidence="13">The sequence shown here is derived from an EMBL/GenBank/DDBJ whole genome shotgun (WGS) entry which is preliminary data.</text>
</comment>
<dbReference type="SUPFAM" id="SSF51445">
    <property type="entry name" value="(Trans)glycosidases"/>
    <property type="match status" value="1"/>
</dbReference>
<dbReference type="GO" id="GO:0031640">
    <property type="term" value="P:killing of cells of another organism"/>
    <property type="evidence" value="ECO:0007669"/>
    <property type="project" value="UniProtKB-KW"/>
</dbReference>
<dbReference type="GO" id="GO:0016052">
    <property type="term" value="P:carbohydrate catabolic process"/>
    <property type="evidence" value="ECO:0007669"/>
    <property type="project" value="TreeGrafter"/>
</dbReference>
<dbReference type="Proteomes" id="UP001271007">
    <property type="component" value="Unassembled WGS sequence"/>
</dbReference>
<keyword evidence="14" id="KW-1185">Reference proteome</keyword>
<comment type="catalytic activity">
    <reaction evidence="1 11">
        <text>Hydrolysis of (1-&gt;4)-beta-linkages between N-acetylmuramic acid and N-acetyl-D-glucosamine residues in a peptidoglycan and between N-acetyl-D-glucosamine residues in chitodextrins.</text>
        <dbReference type="EC" id="3.2.1.17"/>
    </reaction>
</comment>
<keyword evidence="4" id="KW-0964">Secreted</keyword>
<dbReference type="GO" id="GO:0005576">
    <property type="term" value="C:extracellular region"/>
    <property type="evidence" value="ECO:0007669"/>
    <property type="project" value="UniProtKB-SubCell"/>
</dbReference>
<keyword evidence="8" id="KW-1015">Disulfide bond</keyword>
<dbReference type="InterPro" id="IPR002053">
    <property type="entry name" value="Glyco_hydro_25"/>
</dbReference>
<evidence type="ECO:0000313" key="14">
    <source>
        <dbReference type="Proteomes" id="UP001271007"/>
    </source>
</evidence>
<proteinExistence type="inferred from homology"/>